<dbReference type="Pfam" id="PF03713">
    <property type="entry name" value="DUF305"/>
    <property type="match status" value="1"/>
</dbReference>
<gene>
    <name evidence="2" type="ORF">LHJ74_17190</name>
</gene>
<dbReference type="Gene3D" id="1.20.1260.10">
    <property type="match status" value="1"/>
</dbReference>
<dbReference type="InterPro" id="IPR005183">
    <property type="entry name" value="DUF305_CopM-like"/>
</dbReference>
<sequence length="209" mass="23219">MSGDLRRWWPAALSTFVALWLAVLTLVVVRTEPWRSEHPGKESVDAGFARDMAVHHQQAVEMSFLVRDSTGDESVRRLAYDIINTQANQRGMLLARLDEWKLPKTSREPPMAWMGHEMDHAAHGGFRMPGMATDAQLDELREAEGKEAEVLYLQLMSAHHHGGVDMAKAAAEQAEDRELASLAEGMVSSQRSEITLMASMLKKRGANAG</sequence>
<reference evidence="2 3" key="1">
    <citation type="submission" date="2021-10" db="EMBL/GenBank/DDBJ databases">
        <title>Streptomyces gossypii sp. nov., isolated from soil collected from cotton field.</title>
        <authorList>
            <person name="Ge X."/>
            <person name="Chen X."/>
            <person name="Liu W."/>
        </authorList>
    </citation>
    <scope>NUCLEOTIDE SEQUENCE [LARGE SCALE GENOMIC DNA]</scope>
    <source>
        <strain evidence="2 3">N2-109</strain>
    </source>
</reference>
<dbReference type="PANTHER" id="PTHR36933:SF1">
    <property type="entry name" value="SLL0788 PROTEIN"/>
    <property type="match status" value="1"/>
</dbReference>
<organism evidence="2 3">
    <name type="scientific">Streptomyces gossypii</name>
    <dbReference type="NCBI Taxonomy" id="2883101"/>
    <lineage>
        <taxon>Bacteria</taxon>
        <taxon>Bacillati</taxon>
        <taxon>Actinomycetota</taxon>
        <taxon>Actinomycetes</taxon>
        <taxon>Kitasatosporales</taxon>
        <taxon>Streptomycetaceae</taxon>
        <taxon>Streptomyces</taxon>
    </lineage>
</organism>
<protein>
    <submittedName>
        <fullName evidence="2">DUF305 domain-containing protein</fullName>
    </submittedName>
</protein>
<name>A0ABT2JV36_9ACTN</name>
<dbReference type="InterPro" id="IPR012347">
    <property type="entry name" value="Ferritin-like"/>
</dbReference>
<keyword evidence="3" id="KW-1185">Reference proteome</keyword>
<evidence type="ECO:0000259" key="1">
    <source>
        <dbReference type="Pfam" id="PF03713"/>
    </source>
</evidence>
<dbReference type="EMBL" id="JAJAGO010000007">
    <property type="protein sequence ID" value="MCT2591611.1"/>
    <property type="molecule type" value="Genomic_DNA"/>
</dbReference>
<feature type="domain" description="DUF305" evidence="1">
    <location>
        <begin position="45"/>
        <end position="201"/>
    </location>
</feature>
<evidence type="ECO:0000313" key="3">
    <source>
        <dbReference type="Proteomes" id="UP001156389"/>
    </source>
</evidence>
<accession>A0ABT2JV36</accession>
<evidence type="ECO:0000313" key="2">
    <source>
        <dbReference type="EMBL" id="MCT2591611.1"/>
    </source>
</evidence>
<dbReference type="RefSeq" id="WP_260218926.1">
    <property type="nucleotide sequence ID" value="NZ_JAJAGO010000007.1"/>
</dbReference>
<dbReference type="PANTHER" id="PTHR36933">
    <property type="entry name" value="SLL0788 PROTEIN"/>
    <property type="match status" value="1"/>
</dbReference>
<comment type="caution">
    <text evidence="2">The sequence shown here is derived from an EMBL/GenBank/DDBJ whole genome shotgun (WGS) entry which is preliminary data.</text>
</comment>
<dbReference type="Proteomes" id="UP001156389">
    <property type="component" value="Unassembled WGS sequence"/>
</dbReference>
<proteinExistence type="predicted"/>